<gene>
    <name evidence="3" type="ORF">PV04_01500</name>
</gene>
<dbReference type="InterPro" id="IPR027417">
    <property type="entry name" value="P-loop_NTPase"/>
</dbReference>
<dbReference type="InterPro" id="IPR056884">
    <property type="entry name" value="NPHP3-like_N"/>
</dbReference>
<dbReference type="AlphaFoldDB" id="A0A0D2EG88"/>
<accession>A0A0D2EG88</accession>
<evidence type="ECO:0000256" key="1">
    <source>
        <dbReference type="ARBA" id="ARBA00022737"/>
    </source>
</evidence>
<protein>
    <recommendedName>
        <fullName evidence="2">Nephrocystin 3-like N-terminal domain-containing protein</fullName>
    </recommendedName>
</protein>
<evidence type="ECO:0000259" key="2">
    <source>
        <dbReference type="Pfam" id="PF24883"/>
    </source>
</evidence>
<dbReference type="Pfam" id="PF24883">
    <property type="entry name" value="NPHP3_N"/>
    <property type="match status" value="1"/>
</dbReference>
<dbReference type="SUPFAM" id="SSF52540">
    <property type="entry name" value="P-loop containing nucleoside triphosphate hydrolases"/>
    <property type="match status" value="1"/>
</dbReference>
<dbReference type="InterPro" id="IPR011990">
    <property type="entry name" value="TPR-like_helical_dom_sf"/>
</dbReference>
<name>A0A0D2EG88_9EURO</name>
<dbReference type="EMBL" id="KN846956">
    <property type="protein sequence ID" value="KIW73372.1"/>
    <property type="molecule type" value="Genomic_DNA"/>
</dbReference>
<reference evidence="3 4" key="1">
    <citation type="submission" date="2015-01" db="EMBL/GenBank/DDBJ databases">
        <title>The Genome Sequence of Capronia semiimmersa CBS27337.</title>
        <authorList>
            <consortium name="The Broad Institute Genomics Platform"/>
            <person name="Cuomo C."/>
            <person name="de Hoog S."/>
            <person name="Gorbushina A."/>
            <person name="Stielow B."/>
            <person name="Teixiera M."/>
            <person name="Abouelleil A."/>
            <person name="Chapman S.B."/>
            <person name="Priest M."/>
            <person name="Young S.K."/>
            <person name="Wortman J."/>
            <person name="Nusbaum C."/>
            <person name="Birren B."/>
        </authorList>
    </citation>
    <scope>NUCLEOTIDE SEQUENCE [LARGE SCALE GENOMIC DNA]</scope>
    <source>
        <strain evidence="3 4">CBS 27337</strain>
    </source>
</reference>
<keyword evidence="1" id="KW-0677">Repeat</keyword>
<evidence type="ECO:0000313" key="3">
    <source>
        <dbReference type="EMBL" id="KIW73372.1"/>
    </source>
</evidence>
<feature type="domain" description="Nephrocystin 3-like N-terminal" evidence="2">
    <location>
        <begin position="30"/>
        <end position="199"/>
    </location>
</feature>
<organism evidence="3 4">
    <name type="scientific">Phialophora macrospora</name>
    <dbReference type="NCBI Taxonomy" id="1851006"/>
    <lineage>
        <taxon>Eukaryota</taxon>
        <taxon>Fungi</taxon>
        <taxon>Dikarya</taxon>
        <taxon>Ascomycota</taxon>
        <taxon>Pezizomycotina</taxon>
        <taxon>Eurotiomycetes</taxon>
        <taxon>Chaetothyriomycetidae</taxon>
        <taxon>Chaetothyriales</taxon>
        <taxon>Herpotrichiellaceae</taxon>
        <taxon>Phialophora</taxon>
    </lineage>
</organism>
<evidence type="ECO:0000313" key="4">
    <source>
        <dbReference type="Proteomes" id="UP000054266"/>
    </source>
</evidence>
<dbReference type="PANTHER" id="PTHR10039">
    <property type="entry name" value="AMELOGENIN"/>
    <property type="match status" value="1"/>
</dbReference>
<dbReference type="PANTHER" id="PTHR10039:SF14">
    <property type="entry name" value="NACHT DOMAIN-CONTAINING PROTEIN"/>
    <property type="match status" value="1"/>
</dbReference>
<dbReference type="HOGENOM" id="CLU_008416_0_0_1"/>
<dbReference type="Proteomes" id="UP000054266">
    <property type="component" value="Unassembled WGS sequence"/>
</dbReference>
<sequence length="966" mass="109598">MALHQLAAHGSANAKGALYLQTPHPRASDDTCGWIEKDPTYRSWLSNADVNALLWIAGVAGIGKTVLGSWLAERLAESTVTARICFRSGIKGAALPQSLVLAAISQLLGAKECLVTQLGPVFWGHLRRLALPTHLPLREIPCSLLFELLTEVLKLLPSSVLVFDGLDECEESPEADELFNFLLSLKAEPAIKTKILLLSQRTPFLEHRFQDPTNIILCAKTMSEPLGVYVRKRTEASEKLQPLKSDIVRTVLEGSQGLFLWASLMLDSLEDADSIIQQRRLLQEPPRGLIEMYQERLNNHQRTLPHDHIRQRDEIFLLLAGHQDHVGLDAICEALFLDTEPDIPVEEKGFFHPAKQVKQICGSFVDVCGKDVQFSHSSARQFIERLHAATSQNPYEYLLRISLRKLREPHYRDWRTCLRLLWENIFGGEKVPKGLDFQLLESALYDHACLNWHTYATRLSRLPEDIVDDFRSFLSGNEFVTWSENLYLLRNKSGFEGQLNVVTKLRDWYATLDPDTRPELPISTVFIGAHESLSRELENVAGNVLAKFLPLMRLGRFLNLGARSFRELQQDLDYKTVVAEGFLRHLGPRDPMTLQAQLAMYADYLWKGPYDYALDRLQEVYDLQRDVLGQDSLDLLSTKTMIAGAYYRLGQLRVSAKMLKEVLDTLLVKVGDTSKDFLAGELFLGQVSEIAGNVEEATRLFHDVEEKWVDKNGKTSLFAAALFTGFGSVYRRQSNFEDSAGYLLDAWSQRYRIQTTEHPLCVDSALQLAILFRDADKPHMTREFLDQVADSSVFEMSFERVCQRTHVVACLAFDAGEYQEPRNVLQALIMQSIGEDREKNNRELLWVRLNLAEAMRRHDEADAALMLFTELVTPIREDNNSDTVSINTLHDEPEPAHQLQIAETALQLIRDGRSEQAESLLQQKGLAWVRPQDFWIIFGGPMADTATMRLRPPVDVKGKACKKMNE</sequence>
<dbReference type="Gene3D" id="3.40.50.300">
    <property type="entry name" value="P-loop containing nucleotide triphosphate hydrolases"/>
    <property type="match status" value="1"/>
</dbReference>
<dbReference type="SUPFAM" id="SSF48452">
    <property type="entry name" value="TPR-like"/>
    <property type="match status" value="1"/>
</dbReference>
<dbReference type="Gene3D" id="1.25.40.10">
    <property type="entry name" value="Tetratricopeptide repeat domain"/>
    <property type="match status" value="1"/>
</dbReference>
<proteinExistence type="predicted"/>
<keyword evidence="4" id="KW-1185">Reference proteome</keyword>
<dbReference type="STRING" id="5601.A0A0D2EG88"/>